<keyword evidence="3 6" id="KW-0812">Transmembrane</keyword>
<evidence type="ECO:0000256" key="3">
    <source>
        <dbReference type="ARBA" id="ARBA00022692"/>
    </source>
</evidence>
<comment type="subcellular location">
    <subcellularLocation>
        <location evidence="1">Membrane</location>
        <topology evidence="1">Multi-pass membrane protein</topology>
    </subcellularLocation>
</comment>
<dbReference type="AlphaFoldDB" id="A0A131XJF7"/>
<evidence type="ECO:0000256" key="5">
    <source>
        <dbReference type="ARBA" id="ARBA00023136"/>
    </source>
</evidence>
<evidence type="ECO:0000256" key="6">
    <source>
        <dbReference type="RuleBase" id="RU363053"/>
    </source>
</evidence>
<evidence type="ECO:0000256" key="1">
    <source>
        <dbReference type="ARBA" id="ARBA00004141"/>
    </source>
</evidence>
<keyword evidence="4 6" id="KW-1133">Transmembrane helix</keyword>
<reference evidence="7" key="1">
    <citation type="journal article" date="2017" name="Ticks Tick Borne Dis.">
        <title>An insight into the sialome of Hyalomma excavatum.</title>
        <authorList>
            <person name="Ribeiro J.M."/>
            <person name="Slovak M."/>
            <person name="Francischetti I.M."/>
        </authorList>
    </citation>
    <scope>NUCLEOTIDE SEQUENCE</scope>
    <source>
        <strain evidence="7">Samish</strain>
        <tissue evidence="7">Salivary glands</tissue>
    </source>
</reference>
<proteinExistence type="evidence at transcript level"/>
<name>A0A131XJF7_9ACAR</name>
<dbReference type="GO" id="GO:0005739">
    <property type="term" value="C:mitochondrion"/>
    <property type="evidence" value="ECO:0007669"/>
    <property type="project" value="TreeGrafter"/>
</dbReference>
<sequence>MQRVAAQFGRLTALFRERPLVANMVSYPALYVAAEFSQQTILMRIDESRRRRGYDWKIMLRYMVFATTVSAPFLHYWYRYLDRVIPSRGTKEAIQKALADQAVSSSIILAVFYPAMSAMEGKEDIFAELKAKFVPTYKLSCCFWIPAQCVNFFLVPPHLRVVTVGICSFAWVNILCIMKRMTIKTHEHDA</sequence>
<keyword evidence="5 6" id="KW-0472">Membrane</keyword>
<dbReference type="PANTHER" id="PTHR11266:SF85">
    <property type="entry name" value="MPV17-LIKE PROTEIN"/>
    <property type="match status" value="1"/>
</dbReference>
<feature type="transmembrane region" description="Helical" evidence="6">
    <location>
        <begin position="161"/>
        <end position="178"/>
    </location>
</feature>
<dbReference type="PANTHER" id="PTHR11266">
    <property type="entry name" value="PEROXISOMAL MEMBRANE PROTEIN 2, PXMP2 MPV17"/>
    <property type="match status" value="1"/>
</dbReference>
<comment type="similarity">
    <text evidence="2 6">Belongs to the peroxisomal membrane protein PXMP2/4 family.</text>
</comment>
<evidence type="ECO:0000256" key="2">
    <source>
        <dbReference type="ARBA" id="ARBA00006824"/>
    </source>
</evidence>
<accession>A0A131XJF7</accession>
<dbReference type="Pfam" id="PF04117">
    <property type="entry name" value="Mpv17_PMP22"/>
    <property type="match status" value="1"/>
</dbReference>
<feature type="transmembrane region" description="Helical" evidence="6">
    <location>
        <begin position="58"/>
        <end position="78"/>
    </location>
</feature>
<evidence type="ECO:0000313" key="7">
    <source>
        <dbReference type="EMBL" id="JAP66250.1"/>
    </source>
</evidence>
<organism evidence="7">
    <name type="scientific">Hyalomma excavatum</name>
    <dbReference type="NCBI Taxonomy" id="257692"/>
    <lineage>
        <taxon>Eukaryota</taxon>
        <taxon>Metazoa</taxon>
        <taxon>Ecdysozoa</taxon>
        <taxon>Arthropoda</taxon>
        <taxon>Chelicerata</taxon>
        <taxon>Arachnida</taxon>
        <taxon>Acari</taxon>
        <taxon>Parasitiformes</taxon>
        <taxon>Ixodida</taxon>
        <taxon>Ixodoidea</taxon>
        <taxon>Ixodidae</taxon>
        <taxon>Hyalomminae</taxon>
        <taxon>Hyalomma</taxon>
    </lineage>
</organism>
<dbReference type="GO" id="GO:0016020">
    <property type="term" value="C:membrane"/>
    <property type="evidence" value="ECO:0007669"/>
    <property type="project" value="UniProtKB-SubCell"/>
</dbReference>
<protein>
    <submittedName>
        <fullName evidence="7">Putative conserved plasma membrane protein</fullName>
    </submittedName>
</protein>
<evidence type="ECO:0000256" key="4">
    <source>
        <dbReference type="ARBA" id="ARBA00022989"/>
    </source>
</evidence>
<dbReference type="InterPro" id="IPR007248">
    <property type="entry name" value="Mpv17_PMP22"/>
</dbReference>
<dbReference type="EMBL" id="GEFH01002331">
    <property type="protein sequence ID" value="JAP66250.1"/>
    <property type="molecule type" value="mRNA"/>
</dbReference>